<feature type="domain" description="GH16" evidence="19">
    <location>
        <begin position="14"/>
        <end position="222"/>
    </location>
</feature>
<evidence type="ECO:0000256" key="3">
    <source>
        <dbReference type="ARBA" id="ARBA00004589"/>
    </source>
</evidence>
<evidence type="ECO:0000256" key="10">
    <source>
        <dbReference type="ARBA" id="ARBA00023157"/>
    </source>
</evidence>
<evidence type="ECO:0000256" key="6">
    <source>
        <dbReference type="ARBA" id="ARBA00022679"/>
    </source>
</evidence>
<evidence type="ECO:0000256" key="2">
    <source>
        <dbReference type="ARBA" id="ARBA00004196"/>
    </source>
</evidence>
<keyword evidence="5" id="KW-0328">Glycosyltransferase</keyword>
<evidence type="ECO:0000256" key="17">
    <source>
        <dbReference type="SAM" id="MobiDB-lite"/>
    </source>
</evidence>
<feature type="compositionally biased region" description="Polar residues" evidence="17">
    <location>
        <begin position="411"/>
        <end position="424"/>
    </location>
</feature>
<evidence type="ECO:0000256" key="7">
    <source>
        <dbReference type="ARBA" id="ARBA00022729"/>
    </source>
</evidence>
<keyword evidence="13 20" id="KW-0326">Glycosidase</keyword>
<keyword evidence="4" id="KW-0336">GPI-anchor</keyword>
<accession>A0ABP0E6G2</accession>
<dbReference type="PANTHER" id="PTHR10963">
    <property type="entry name" value="GLYCOSYL HYDROLASE-RELATED"/>
    <property type="match status" value="1"/>
</dbReference>
<keyword evidence="10" id="KW-1015">Disulfide bond</keyword>
<evidence type="ECO:0000256" key="8">
    <source>
        <dbReference type="ARBA" id="ARBA00022801"/>
    </source>
</evidence>
<feature type="signal peptide" evidence="18">
    <location>
        <begin position="1"/>
        <end position="17"/>
    </location>
</feature>
<proteinExistence type="inferred from homology"/>
<keyword evidence="7 18" id="KW-0732">Signal</keyword>
<organism evidence="20 21">
    <name type="scientific">[Candida] anglica</name>
    <dbReference type="NCBI Taxonomy" id="148631"/>
    <lineage>
        <taxon>Eukaryota</taxon>
        <taxon>Fungi</taxon>
        <taxon>Dikarya</taxon>
        <taxon>Ascomycota</taxon>
        <taxon>Saccharomycotina</taxon>
        <taxon>Pichiomycetes</taxon>
        <taxon>Debaryomycetaceae</taxon>
        <taxon>Kurtzmaniella</taxon>
    </lineage>
</organism>
<evidence type="ECO:0000256" key="13">
    <source>
        <dbReference type="ARBA" id="ARBA00023295"/>
    </source>
</evidence>
<keyword evidence="12" id="KW-0449">Lipoprotein</keyword>
<dbReference type="GO" id="GO:0016798">
    <property type="term" value="F:hydrolase activity, acting on glycosyl bonds"/>
    <property type="evidence" value="ECO:0007669"/>
    <property type="project" value="UniProtKB-KW"/>
</dbReference>
<evidence type="ECO:0000259" key="19">
    <source>
        <dbReference type="PROSITE" id="PS51762"/>
    </source>
</evidence>
<feature type="region of interest" description="Disordered" evidence="17">
    <location>
        <begin position="293"/>
        <end position="315"/>
    </location>
</feature>
<keyword evidence="14" id="KW-0961">Cell wall biogenesis/degradation</keyword>
<dbReference type="CDD" id="cd02183">
    <property type="entry name" value="GH16_fungal_CRH1_transglycosylase"/>
    <property type="match status" value="1"/>
</dbReference>
<sequence>MLQNYLLALTSLATVMAASCNPLKQSGCPADTALGSSFKEDFSSESKYFDVVNSKGLSYTDKGLSLTLSERFDNPSIKSNFYIMFGKVEVVLQAAAGQGIISSFYLQSDDLDEIDIELTGTDDTQFQSNYFSKGDTTNYDRGQFHNTPSNPLANFLTYTIDWTEESLTWSLNGEVVRTLLPNNPEGYPQSPMYIMAGIWAGGDPSNAPGTIEWAGGLTDYSKAPFSMHIQSLVVTDYSSGSKYTYGDQSGSYTSIKSEGGSINGRVQQAQNEFAKLVDGQSIPDAIVPSAKSVAASSTSPATSTSPSTTTSDDFASVSTSTDAAISTSSNAVVSSADLATSTDVSTSTSATGAFFTSGSTTSPATTTASESETDSIESSTSATVSSPFETSNESTFVTSTPFSTTEDDSFTETATQIPVSDSTGTLEQQTLTLSGGSTTLISLPTTTFAPTIPTTLVTISSKQGSTETSTSTSQSSESHPVVVTSHNGSSTFKASSLSLVFALCGYFII</sequence>
<dbReference type="Pfam" id="PF00722">
    <property type="entry name" value="Glyco_hydro_16"/>
    <property type="match status" value="1"/>
</dbReference>
<dbReference type="Proteomes" id="UP001497600">
    <property type="component" value="Chromosome A"/>
</dbReference>
<keyword evidence="8 16" id="KW-0378">Hydrolase</keyword>
<comment type="catalytic activity">
    <reaction evidence="1">
        <text>Random endo-hydrolysis of N-acetyl-beta-D-glucosaminide (1-&gt;4)-beta-linkages in chitin and chitodextrins.</text>
        <dbReference type="EC" id="3.2.1.14"/>
    </reaction>
</comment>
<reference evidence="20 21" key="1">
    <citation type="submission" date="2024-01" db="EMBL/GenBank/DDBJ databases">
        <authorList>
            <consortium name="Genoscope - CEA"/>
            <person name="William W."/>
        </authorList>
    </citation>
    <scope>NUCLEOTIDE SEQUENCE [LARGE SCALE GENOMIC DNA]</scope>
    <source>
        <strain evidence="20 21">29B2s-10</strain>
    </source>
</reference>
<gene>
    <name evidence="20" type="primary">CRH11</name>
    <name evidence="20" type="ORF">CAAN4_A11012</name>
</gene>
<dbReference type="SUPFAM" id="SSF49899">
    <property type="entry name" value="Concanavalin A-like lectins/glucanases"/>
    <property type="match status" value="1"/>
</dbReference>
<evidence type="ECO:0000256" key="14">
    <source>
        <dbReference type="ARBA" id="ARBA00023316"/>
    </source>
</evidence>
<feature type="compositionally biased region" description="Low complexity" evidence="17">
    <location>
        <begin position="460"/>
        <end position="478"/>
    </location>
</feature>
<dbReference type="PANTHER" id="PTHR10963:SF68">
    <property type="entry name" value="GLYCOSIDASE CRH1-RELATED"/>
    <property type="match status" value="1"/>
</dbReference>
<evidence type="ECO:0000256" key="15">
    <source>
        <dbReference type="ARBA" id="ARBA00038074"/>
    </source>
</evidence>
<dbReference type="InterPro" id="IPR013320">
    <property type="entry name" value="ConA-like_dom_sf"/>
</dbReference>
<evidence type="ECO:0000256" key="4">
    <source>
        <dbReference type="ARBA" id="ARBA00022622"/>
    </source>
</evidence>
<comment type="subcellular location">
    <subcellularLocation>
        <location evidence="2">Cell envelope</location>
    </subcellularLocation>
    <subcellularLocation>
        <location evidence="3">Membrane</location>
        <topology evidence="3">Lipid-anchor</topology>
        <topology evidence="3">GPI-anchor</topology>
    </subcellularLocation>
</comment>
<feature type="compositionally biased region" description="Low complexity" evidence="17">
    <location>
        <begin position="394"/>
        <end position="404"/>
    </location>
</feature>
<evidence type="ECO:0000256" key="18">
    <source>
        <dbReference type="SAM" id="SignalP"/>
    </source>
</evidence>
<feature type="chain" id="PRO_5046374222" description="Crh-like protein" evidence="18">
    <location>
        <begin position="18"/>
        <end position="509"/>
    </location>
</feature>
<dbReference type="EC" id="3.2.-.-" evidence="16"/>
<evidence type="ECO:0000256" key="16">
    <source>
        <dbReference type="PIRNR" id="PIRNR037299"/>
    </source>
</evidence>
<dbReference type="PROSITE" id="PS51762">
    <property type="entry name" value="GH16_2"/>
    <property type="match status" value="1"/>
</dbReference>
<dbReference type="Gene3D" id="2.60.120.200">
    <property type="match status" value="1"/>
</dbReference>
<evidence type="ECO:0000256" key="11">
    <source>
        <dbReference type="ARBA" id="ARBA00023180"/>
    </source>
</evidence>
<feature type="region of interest" description="Disordered" evidence="17">
    <location>
        <begin position="460"/>
        <end position="482"/>
    </location>
</feature>
<keyword evidence="21" id="KW-1185">Reference proteome</keyword>
<dbReference type="EMBL" id="OZ004253">
    <property type="protein sequence ID" value="CAK7894121.1"/>
    <property type="molecule type" value="Genomic_DNA"/>
</dbReference>
<feature type="region of interest" description="Disordered" evidence="17">
    <location>
        <begin position="348"/>
        <end position="424"/>
    </location>
</feature>
<dbReference type="PIRSF" id="PIRSF037299">
    <property type="entry name" value="Glycosidase_CRH1_prd"/>
    <property type="match status" value="1"/>
</dbReference>
<comment type="similarity">
    <text evidence="15">Belongs to the glycosyl hydrolase 16 family. CRH1 subfamily.</text>
</comment>
<evidence type="ECO:0000256" key="1">
    <source>
        <dbReference type="ARBA" id="ARBA00000822"/>
    </source>
</evidence>
<feature type="compositionally biased region" description="Low complexity" evidence="17">
    <location>
        <begin position="348"/>
        <end position="386"/>
    </location>
</feature>
<dbReference type="InterPro" id="IPR050546">
    <property type="entry name" value="Glycosyl_Hydrlase_16"/>
</dbReference>
<keyword evidence="11" id="KW-0325">Glycoprotein</keyword>
<dbReference type="InterPro" id="IPR000757">
    <property type="entry name" value="Beta-glucanase-like"/>
</dbReference>
<name>A0ABP0E6G2_9ASCO</name>
<evidence type="ECO:0000313" key="21">
    <source>
        <dbReference type="Proteomes" id="UP001497600"/>
    </source>
</evidence>
<evidence type="ECO:0000313" key="20">
    <source>
        <dbReference type="EMBL" id="CAK7894121.1"/>
    </source>
</evidence>
<keyword evidence="6" id="KW-0808">Transferase</keyword>
<keyword evidence="9 16" id="KW-0472">Membrane</keyword>
<evidence type="ECO:0000256" key="9">
    <source>
        <dbReference type="ARBA" id="ARBA00023136"/>
    </source>
</evidence>
<evidence type="ECO:0000256" key="5">
    <source>
        <dbReference type="ARBA" id="ARBA00022676"/>
    </source>
</evidence>
<protein>
    <recommendedName>
        <fullName evidence="16">Crh-like protein</fullName>
        <ecNumber evidence="16">3.2.-.-</ecNumber>
    </recommendedName>
</protein>
<evidence type="ECO:0000256" key="12">
    <source>
        <dbReference type="ARBA" id="ARBA00023288"/>
    </source>
</evidence>
<dbReference type="InterPro" id="IPR017168">
    <property type="entry name" value="CHR-like"/>
</dbReference>